<dbReference type="Proteomes" id="UP001595704">
    <property type="component" value="Unassembled WGS sequence"/>
</dbReference>
<feature type="region of interest" description="Disordered" evidence="1">
    <location>
        <begin position="19"/>
        <end position="52"/>
    </location>
</feature>
<dbReference type="EMBL" id="JBHRYC010000111">
    <property type="protein sequence ID" value="MFC3639901.1"/>
    <property type="molecule type" value="Genomic_DNA"/>
</dbReference>
<dbReference type="InterPro" id="IPR000305">
    <property type="entry name" value="GIY-YIG_endonuc"/>
</dbReference>
<dbReference type="SUPFAM" id="SSF82771">
    <property type="entry name" value="GIY-YIG endonuclease"/>
    <property type="match status" value="1"/>
</dbReference>
<dbReference type="InterPro" id="IPR035901">
    <property type="entry name" value="GIY-YIG_endonuc_sf"/>
</dbReference>
<keyword evidence="4" id="KW-1185">Reference proteome</keyword>
<dbReference type="RefSeq" id="WP_244643213.1">
    <property type="nucleotide sequence ID" value="NZ_BNCG01000016.1"/>
</dbReference>
<dbReference type="PROSITE" id="PS50164">
    <property type="entry name" value="GIY_YIG"/>
    <property type="match status" value="1"/>
</dbReference>
<feature type="compositionally biased region" description="Basic and acidic residues" evidence="1">
    <location>
        <begin position="34"/>
        <end position="45"/>
    </location>
</feature>
<dbReference type="CDD" id="cd00719">
    <property type="entry name" value="GIY-YIG_SF"/>
    <property type="match status" value="1"/>
</dbReference>
<name>A0ABV7UMD1_9HYPH</name>
<sequence length="276" mass="30638">MTQRYAMPDCDAPLLFPDLATPAHQAMPTPQPLPDRRPDAGRDNDAAPPFETDDLRRNLTIFLDTPFADAVTGVTLPVGNWRWGVYAFYDYDGEPIYVGQTNERLRTRIRRHLTNQRTDAVAMSVLDPFEVFEIEVWPLPQFQDMSRTDSRAARDALNALEHAVYLAAIAGSAFGAVLNEKDPPTPRVAMTPPPSLRGGIVSDAVAAIRSHPDFRIARRALVIARLAQVISERKAPGGLRRVLTTQARRLQWLAERRYQALGGAANVDVADDAEET</sequence>
<reference evidence="4" key="1">
    <citation type="journal article" date="2019" name="Int. J. Syst. Evol. Microbiol.">
        <title>The Global Catalogue of Microorganisms (GCM) 10K type strain sequencing project: providing services to taxonomists for standard genome sequencing and annotation.</title>
        <authorList>
            <consortium name="The Broad Institute Genomics Platform"/>
            <consortium name="The Broad Institute Genome Sequencing Center for Infectious Disease"/>
            <person name="Wu L."/>
            <person name="Ma J."/>
        </authorList>
    </citation>
    <scope>NUCLEOTIDE SEQUENCE [LARGE SCALE GENOMIC DNA]</scope>
    <source>
        <strain evidence="4">KCTC 42282</strain>
    </source>
</reference>
<gene>
    <name evidence="3" type="ORF">ACFONL_21410</name>
</gene>
<feature type="domain" description="GIY-YIG" evidence="2">
    <location>
        <begin position="81"/>
        <end position="167"/>
    </location>
</feature>
<accession>A0ABV7UMD1</accession>
<proteinExistence type="predicted"/>
<protein>
    <submittedName>
        <fullName evidence="3">GIY-YIG nuclease family protein</fullName>
    </submittedName>
</protein>
<evidence type="ECO:0000313" key="4">
    <source>
        <dbReference type="Proteomes" id="UP001595704"/>
    </source>
</evidence>
<evidence type="ECO:0000256" key="1">
    <source>
        <dbReference type="SAM" id="MobiDB-lite"/>
    </source>
</evidence>
<comment type="caution">
    <text evidence="3">The sequence shown here is derived from an EMBL/GenBank/DDBJ whole genome shotgun (WGS) entry which is preliminary data.</text>
</comment>
<evidence type="ECO:0000259" key="2">
    <source>
        <dbReference type="PROSITE" id="PS50164"/>
    </source>
</evidence>
<dbReference type="Pfam" id="PF01541">
    <property type="entry name" value="GIY-YIG"/>
    <property type="match status" value="1"/>
</dbReference>
<dbReference type="Gene3D" id="3.40.1440.10">
    <property type="entry name" value="GIY-YIG endonuclease"/>
    <property type="match status" value="1"/>
</dbReference>
<organism evidence="3 4">
    <name type="scientific">Camelimonas fluminis</name>
    <dbReference type="NCBI Taxonomy" id="1576911"/>
    <lineage>
        <taxon>Bacteria</taxon>
        <taxon>Pseudomonadati</taxon>
        <taxon>Pseudomonadota</taxon>
        <taxon>Alphaproteobacteria</taxon>
        <taxon>Hyphomicrobiales</taxon>
        <taxon>Chelatococcaceae</taxon>
        <taxon>Camelimonas</taxon>
    </lineage>
</organism>
<evidence type="ECO:0000313" key="3">
    <source>
        <dbReference type="EMBL" id="MFC3639901.1"/>
    </source>
</evidence>